<keyword evidence="4" id="KW-1185">Reference proteome</keyword>
<reference evidence="3 4" key="1">
    <citation type="journal article" date="2016" name="Mol. Biol. Evol.">
        <title>Comparative Genomics of Early-Diverging Mushroom-Forming Fungi Provides Insights into the Origins of Lignocellulose Decay Capabilities.</title>
        <authorList>
            <person name="Nagy L.G."/>
            <person name="Riley R."/>
            <person name="Tritt A."/>
            <person name="Adam C."/>
            <person name="Daum C."/>
            <person name="Floudas D."/>
            <person name="Sun H."/>
            <person name="Yadav J.S."/>
            <person name="Pangilinan J."/>
            <person name="Larsson K.H."/>
            <person name="Matsuura K."/>
            <person name="Barry K."/>
            <person name="Labutti K."/>
            <person name="Kuo R."/>
            <person name="Ohm R.A."/>
            <person name="Bhattacharya S.S."/>
            <person name="Shirouzu T."/>
            <person name="Yoshinaga Y."/>
            <person name="Martin F.M."/>
            <person name="Grigoriev I.V."/>
            <person name="Hibbett D.S."/>
        </authorList>
    </citation>
    <scope>NUCLEOTIDE SEQUENCE [LARGE SCALE GENOMIC DNA]</scope>
    <source>
        <strain evidence="3 4">TUFC12733</strain>
    </source>
</reference>
<dbReference type="Pfam" id="PF24845">
    <property type="entry name" value="DUF7721"/>
    <property type="match status" value="1"/>
</dbReference>
<feature type="compositionally biased region" description="Gly residues" evidence="1">
    <location>
        <begin position="34"/>
        <end position="48"/>
    </location>
</feature>
<dbReference type="STRING" id="1330018.A0A167LSI1"/>
<evidence type="ECO:0000256" key="1">
    <source>
        <dbReference type="SAM" id="MobiDB-lite"/>
    </source>
</evidence>
<dbReference type="AlphaFoldDB" id="A0A167LSI1"/>
<dbReference type="OrthoDB" id="2290255at2759"/>
<organism evidence="3 4">
    <name type="scientific">Calocera viscosa (strain TUFC12733)</name>
    <dbReference type="NCBI Taxonomy" id="1330018"/>
    <lineage>
        <taxon>Eukaryota</taxon>
        <taxon>Fungi</taxon>
        <taxon>Dikarya</taxon>
        <taxon>Basidiomycota</taxon>
        <taxon>Agaricomycotina</taxon>
        <taxon>Dacrymycetes</taxon>
        <taxon>Dacrymycetales</taxon>
        <taxon>Dacrymycetaceae</taxon>
        <taxon>Calocera</taxon>
    </lineage>
</organism>
<sequence>MDNFINLAKEGYQAYESSQGQGNQGQQQQQQQGGQYGGQQQGQYGGGQQDYQQSSGDQQYSAPGGAQYNAPDHQNAPSAQIDNHQAVQQASNAAGDSGDTGLFSQAMNFVNSNSQQHTQPVDEQGVQQAHDQAYNQGNASSLDAGGIGGAAALQALKSFTSGGSSGGSQTQLVSMAMSEAAKLFDASGGGSGGSKQSAINSAAMTAVKLLVQSKFSGMIGGGNSGGLSSMMSMASQFI</sequence>
<proteinExistence type="predicted"/>
<name>A0A167LSI1_CALVF</name>
<dbReference type="PANTHER" id="PTHR39477:SF1">
    <property type="entry name" value="BETA-FLANKING PROTEIN"/>
    <property type="match status" value="1"/>
</dbReference>
<dbReference type="InterPro" id="IPR056138">
    <property type="entry name" value="DUF7721"/>
</dbReference>
<evidence type="ECO:0000313" key="4">
    <source>
        <dbReference type="Proteomes" id="UP000076738"/>
    </source>
</evidence>
<dbReference type="PANTHER" id="PTHR39477">
    <property type="entry name" value="CHROMOSOME 8, WHOLE GENOME SHOTGUN SEQUENCE"/>
    <property type="match status" value="1"/>
</dbReference>
<evidence type="ECO:0000259" key="2">
    <source>
        <dbReference type="Pfam" id="PF24845"/>
    </source>
</evidence>
<feature type="compositionally biased region" description="Low complexity" evidence="1">
    <location>
        <begin position="17"/>
        <end position="33"/>
    </location>
</feature>
<feature type="compositionally biased region" description="Low complexity" evidence="1">
    <location>
        <begin position="49"/>
        <end position="61"/>
    </location>
</feature>
<dbReference type="EMBL" id="KV417286">
    <property type="protein sequence ID" value="KZO95985.1"/>
    <property type="molecule type" value="Genomic_DNA"/>
</dbReference>
<protein>
    <recommendedName>
        <fullName evidence="2">DUF7721 domain-containing protein</fullName>
    </recommendedName>
</protein>
<evidence type="ECO:0000313" key="3">
    <source>
        <dbReference type="EMBL" id="KZO95985.1"/>
    </source>
</evidence>
<dbReference type="Proteomes" id="UP000076738">
    <property type="component" value="Unassembled WGS sequence"/>
</dbReference>
<accession>A0A167LSI1</accession>
<gene>
    <name evidence="3" type="ORF">CALVIDRAFT_564263</name>
</gene>
<feature type="domain" description="DUF7721" evidence="2">
    <location>
        <begin position="82"/>
        <end position="164"/>
    </location>
</feature>
<feature type="region of interest" description="Disordered" evidence="1">
    <location>
        <begin position="1"/>
        <end position="104"/>
    </location>
</feature>
<feature type="compositionally biased region" description="Polar residues" evidence="1">
    <location>
        <begin position="75"/>
        <end position="94"/>
    </location>
</feature>